<evidence type="ECO:0000313" key="2">
    <source>
        <dbReference type="EMBL" id="KAL0953058.1"/>
    </source>
</evidence>
<dbReference type="Proteomes" id="UP001556367">
    <property type="component" value="Unassembled WGS sequence"/>
</dbReference>
<dbReference type="Pfam" id="PF00611">
    <property type="entry name" value="FCH"/>
    <property type="match status" value="1"/>
</dbReference>
<organism evidence="2 3">
    <name type="scientific">Hohenbuehelia grisea</name>
    <dbReference type="NCBI Taxonomy" id="104357"/>
    <lineage>
        <taxon>Eukaryota</taxon>
        <taxon>Fungi</taxon>
        <taxon>Dikarya</taxon>
        <taxon>Basidiomycota</taxon>
        <taxon>Agaricomycotina</taxon>
        <taxon>Agaricomycetes</taxon>
        <taxon>Agaricomycetidae</taxon>
        <taxon>Agaricales</taxon>
        <taxon>Pleurotineae</taxon>
        <taxon>Pleurotaceae</taxon>
        <taxon>Hohenbuehelia</taxon>
    </lineage>
</organism>
<reference evidence="3" key="1">
    <citation type="submission" date="2024-06" db="EMBL/GenBank/DDBJ databases">
        <title>Multi-omics analyses provide insights into the biosynthesis of the anticancer antibiotic pleurotin in Hohenbuehelia grisea.</title>
        <authorList>
            <person name="Weaver J.A."/>
            <person name="Alberti F."/>
        </authorList>
    </citation>
    <scope>NUCLEOTIDE SEQUENCE [LARGE SCALE GENOMIC DNA]</scope>
    <source>
        <strain evidence="3">T-177</strain>
    </source>
</reference>
<dbReference type="EMBL" id="JASNQZ010000010">
    <property type="protein sequence ID" value="KAL0953058.1"/>
    <property type="molecule type" value="Genomic_DNA"/>
</dbReference>
<dbReference type="SUPFAM" id="SSF103657">
    <property type="entry name" value="BAR/IMD domain-like"/>
    <property type="match status" value="1"/>
</dbReference>
<proteinExistence type="predicted"/>
<protein>
    <recommendedName>
        <fullName evidence="1">FCH domain-containing protein</fullName>
    </recommendedName>
</protein>
<evidence type="ECO:0000313" key="3">
    <source>
        <dbReference type="Proteomes" id="UP001556367"/>
    </source>
</evidence>
<sequence>MSGGELLLNPDTQRDFCNTFSGPGDAGVNFLLAHMHCAAQTTEELRNFWRQRTIIEEEYASRLAVLSKSVIGKDEIG</sequence>
<dbReference type="InterPro" id="IPR001060">
    <property type="entry name" value="FCH_dom"/>
</dbReference>
<gene>
    <name evidence="2" type="ORF">HGRIS_007259</name>
</gene>
<accession>A0ABR3JBJ1</accession>
<dbReference type="InterPro" id="IPR027267">
    <property type="entry name" value="AH/BAR_dom_sf"/>
</dbReference>
<evidence type="ECO:0000259" key="1">
    <source>
        <dbReference type="Pfam" id="PF00611"/>
    </source>
</evidence>
<keyword evidence="3" id="KW-1185">Reference proteome</keyword>
<feature type="domain" description="FCH" evidence="1">
    <location>
        <begin position="27"/>
        <end position="74"/>
    </location>
</feature>
<comment type="caution">
    <text evidence="2">The sequence shown here is derived from an EMBL/GenBank/DDBJ whole genome shotgun (WGS) entry which is preliminary data.</text>
</comment>
<dbReference type="Gene3D" id="1.20.1270.60">
    <property type="entry name" value="Arfaptin homology (AH) domain/BAR domain"/>
    <property type="match status" value="1"/>
</dbReference>
<name>A0ABR3JBJ1_9AGAR</name>